<proteinExistence type="inferred from homology"/>
<dbReference type="PANTHER" id="PTHR30008">
    <property type="entry name" value="EXODEOXYRIBONUCLEASE 7 LARGE SUBUNIT"/>
    <property type="match status" value="1"/>
</dbReference>
<dbReference type="GO" id="GO:0003676">
    <property type="term" value="F:nucleic acid binding"/>
    <property type="evidence" value="ECO:0007669"/>
    <property type="project" value="InterPro"/>
</dbReference>
<dbReference type="Pfam" id="PF02601">
    <property type="entry name" value="Exonuc_VII_L"/>
    <property type="match status" value="1"/>
</dbReference>
<comment type="similarity">
    <text evidence="5 6">Belongs to the XseA family.</text>
</comment>
<name>A0A2T1C830_9CYAN</name>
<dbReference type="Proteomes" id="UP000238762">
    <property type="component" value="Unassembled WGS sequence"/>
</dbReference>
<evidence type="ECO:0000256" key="6">
    <source>
        <dbReference type="RuleBase" id="RU004355"/>
    </source>
</evidence>
<comment type="subunit">
    <text evidence="5">Heterooligomer composed of large and small subunits.</text>
</comment>
<evidence type="ECO:0000259" key="7">
    <source>
        <dbReference type="Pfam" id="PF02601"/>
    </source>
</evidence>
<dbReference type="CDD" id="cd04489">
    <property type="entry name" value="ExoVII_LU_OBF"/>
    <property type="match status" value="1"/>
</dbReference>
<evidence type="ECO:0000259" key="8">
    <source>
        <dbReference type="Pfam" id="PF13742"/>
    </source>
</evidence>
<organism evidence="9 10">
    <name type="scientific">Merismopedia glauca CCAP 1448/3</name>
    <dbReference type="NCBI Taxonomy" id="1296344"/>
    <lineage>
        <taxon>Bacteria</taxon>
        <taxon>Bacillati</taxon>
        <taxon>Cyanobacteriota</taxon>
        <taxon>Cyanophyceae</taxon>
        <taxon>Synechococcales</taxon>
        <taxon>Merismopediaceae</taxon>
        <taxon>Merismopedia</taxon>
    </lineage>
</organism>
<dbReference type="GO" id="GO:0008855">
    <property type="term" value="F:exodeoxyribonuclease VII activity"/>
    <property type="evidence" value="ECO:0007669"/>
    <property type="project" value="UniProtKB-UniRule"/>
</dbReference>
<dbReference type="AlphaFoldDB" id="A0A2T1C830"/>
<feature type="domain" description="OB-fold nucleic acid binding" evidence="8">
    <location>
        <begin position="6"/>
        <end position="101"/>
    </location>
</feature>
<dbReference type="HAMAP" id="MF_00378">
    <property type="entry name" value="Exonuc_7_L"/>
    <property type="match status" value="1"/>
</dbReference>
<evidence type="ECO:0000256" key="3">
    <source>
        <dbReference type="ARBA" id="ARBA00022801"/>
    </source>
</evidence>
<dbReference type="PANTHER" id="PTHR30008:SF0">
    <property type="entry name" value="EXODEOXYRIBONUCLEASE 7 LARGE SUBUNIT"/>
    <property type="match status" value="1"/>
</dbReference>
<dbReference type="InterPro" id="IPR025824">
    <property type="entry name" value="OB-fold_nuc-bd_dom"/>
</dbReference>
<keyword evidence="2 5" id="KW-0540">Nuclease</keyword>
<keyword evidence="1 5" id="KW-0963">Cytoplasm</keyword>
<dbReference type="GO" id="GO:0009318">
    <property type="term" value="C:exodeoxyribonuclease VII complex"/>
    <property type="evidence" value="ECO:0007669"/>
    <property type="project" value="UniProtKB-UniRule"/>
</dbReference>
<comment type="subcellular location">
    <subcellularLocation>
        <location evidence="5 6">Cytoplasm</location>
    </subcellularLocation>
</comment>
<dbReference type="OrthoDB" id="9802795at2"/>
<evidence type="ECO:0000256" key="1">
    <source>
        <dbReference type="ARBA" id="ARBA00022490"/>
    </source>
</evidence>
<evidence type="ECO:0000313" key="9">
    <source>
        <dbReference type="EMBL" id="PSB04384.1"/>
    </source>
</evidence>
<keyword evidence="10" id="KW-1185">Reference proteome</keyword>
<accession>A0A2T1C830</accession>
<dbReference type="RefSeq" id="WP_106287399.1">
    <property type="nucleotide sequence ID" value="NZ_CAWNTC010000192.1"/>
</dbReference>
<sequence>MESQALSVGQLTEYIQSTLESDDRLQNVWVMGEVSSSNPHRSGIFFTLQDSENQSQISCVVWQGLVAKLQEIPARGVKVLVLGSIRLYPQRGQYQLTAWQVLPLGEGLQALQYRQLRARLEAEGLFDLSRKRSLPVHPQTIAVVTSPQAAAWGDIQKTLKQRYPGLKVLLSPATVQGEQAPDSIVRAIARVERDGRAEVLVLARGGGAVEELACFNDEKVARAVADCSIPVVTGIGHQRDESLADLAADVCAHTPTAAAELVVPELATLIAECRQQQTELSEAVQFHLERSQTHLANLKARYNRLPIEQQLQQQRQRVKQQQNRLTQAVNWRFKALEQHQTMLQAKLTALDPQRVLERGYAVVKLESGAIANSVEQVAIGQYLEITLAQGRIQVQVTDLSFN</sequence>
<reference evidence="9 10" key="2">
    <citation type="submission" date="2018-03" db="EMBL/GenBank/DDBJ databases">
        <title>The ancient ancestry and fast evolution of plastids.</title>
        <authorList>
            <person name="Moore K.R."/>
            <person name="Magnabosco C."/>
            <person name="Momper L."/>
            <person name="Gold D.A."/>
            <person name="Bosak T."/>
            <person name="Fournier G.P."/>
        </authorList>
    </citation>
    <scope>NUCLEOTIDE SEQUENCE [LARGE SCALE GENOMIC DNA]</scope>
    <source>
        <strain evidence="9 10">CCAP 1448/3</strain>
    </source>
</reference>
<evidence type="ECO:0000256" key="4">
    <source>
        <dbReference type="ARBA" id="ARBA00022839"/>
    </source>
</evidence>
<gene>
    <name evidence="5 9" type="primary">xseA</name>
    <name evidence="9" type="ORF">C7B64_04205</name>
</gene>
<dbReference type="InterPro" id="IPR003753">
    <property type="entry name" value="Exonuc_VII_L"/>
</dbReference>
<dbReference type="EMBL" id="PVWJ01000013">
    <property type="protein sequence ID" value="PSB04384.1"/>
    <property type="molecule type" value="Genomic_DNA"/>
</dbReference>
<feature type="domain" description="Exonuclease VII large subunit C-terminal" evidence="7">
    <location>
        <begin position="125"/>
        <end position="327"/>
    </location>
</feature>
<protein>
    <recommendedName>
        <fullName evidence="5">Exodeoxyribonuclease 7 large subunit</fullName>
        <ecNumber evidence="5">3.1.11.6</ecNumber>
    </recommendedName>
    <alternativeName>
        <fullName evidence="5">Exodeoxyribonuclease VII large subunit</fullName>
        <shortName evidence="5">Exonuclease VII large subunit</shortName>
    </alternativeName>
</protein>
<dbReference type="NCBIfam" id="TIGR00237">
    <property type="entry name" value="xseA"/>
    <property type="match status" value="1"/>
</dbReference>
<reference evidence="9 10" key="1">
    <citation type="submission" date="2018-02" db="EMBL/GenBank/DDBJ databases">
        <authorList>
            <person name="Cohen D.B."/>
            <person name="Kent A.D."/>
        </authorList>
    </citation>
    <scope>NUCLEOTIDE SEQUENCE [LARGE SCALE GENOMIC DNA]</scope>
    <source>
        <strain evidence="9 10">CCAP 1448/3</strain>
    </source>
</reference>
<comment type="function">
    <text evidence="5">Bidirectionally degrades single-stranded DNA into large acid-insoluble oligonucleotides, which are then degraded further into small acid-soluble oligonucleotides.</text>
</comment>
<dbReference type="InterPro" id="IPR020579">
    <property type="entry name" value="Exonuc_VII_lsu_C"/>
</dbReference>
<comment type="caution">
    <text evidence="9">The sequence shown here is derived from an EMBL/GenBank/DDBJ whole genome shotgun (WGS) entry which is preliminary data.</text>
</comment>
<evidence type="ECO:0000256" key="5">
    <source>
        <dbReference type="HAMAP-Rule" id="MF_00378"/>
    </source>
</evidence>
<keyword evidence="4 5" id="KW-0269">Exonuclease</keyword>
<evidence type="ECO:0000256" key="2">
    <source>
        <dbReference type="ARBA" id="ARBA00022722"/>
    </source>
</evidence>
<keyword evidence="3 5" id="KW-0378">Hydrolase</keyword>
<dbReference type="Pfam" id="PF13742">
    <property type="entry name" value="tRNA_anti_2"/>
    <property type="match status" value="1"/>
</dbReference>
<dbReference type="GO" id="GO:0005737">
    <property type="term" value="C:cytoplasm"/>
    <property type="evidence" value="ECO:0007669"/>
    <property type="project" value="UniProtKB-SubCell"/>
</dbReference>
<evidence type="ECO:0000313" key="10">
    <source>
        <dbReference type="Proteomes" id="UP000238762"/>
    </source>
</evidence>
<dbReference type="GO" id="GO:0006308">
    <property type="term" value="P:DNA catabolic process"/>
    <property type="evidence" value="ECO:0007669"/>
    <property type="project" value="UniProtKB-UniRule"/>
</dbReference>
<dbReference type="EC" id="3.1.11.6" evidence="5"/>
<comment type="catalytic activity">
    <reaction evidence="5 6">
        <text>Exonucleolytic cleavage in either 5'- to 3'- or 3'- to 5'-direction to yield nucleoside 5'-phosphates.</text>
        <dbReference type="EC" id="3.1.11.6"/>
    </reaction>
</comment>